<dbReference type="EMBL" id="JAUSUE010000001">
    <property type="protein sequence ID" value="MDQ0202404.1"/>
    <property type="molecule type" value="Genomic_DNA"/>
</dbReference>
<keyword evidence="9" id="KW-1185">Reference proteome</keyword>
<organism evidence="8 9">
    <name type="scientific">Pectinatus haikarae</name>
    <dbReference type="NCBI Taxonomy" id="349096"/>
    <lineage>
        <taxon>Bacteria</taxon>
        <taxon>Bacillati</taxon>
        <taxon>Bacillota</taxon>
        <taxon>Negativicutes</taxon>
        <taxon>Selenomonadales</taxon>
        <taxon>Selenomonadaceae</taxon>
        <taxon>Pectinatus</taxon>
    </lineage>
</organism>
<proteinExistence type="inferred from homology"/>
<evidence type="ECO:0000313" key="9">
    <source>
        <dbReference type="Proteomes" id="UP001239167"/>
    </source>
</evidence>
<dbReference type="EC" id="4.1.1.111" evidence="4"/>
<dbReference type="PANTHER" id="PTHR43413">
    <property type="entry name" value="TRANSCRIPTIONAL REGULATOR, ASNC FAMILY"/>
    <property type="match status" value="1"/>
</dbReference>
<reference evidence="8 9" key="1">
    <citation type="submission" date="2023-07" db="EMBL/GenBank/DDBJ databases">
        <title>Genomic Encyclopedia of Type Strains, Phase IV (KMG-IV): sequencing the most valuable type-strain genomes for metagenomic binning, comparative biology and taxonomic classification.</title>
        <authorList>
            <person name="Goeker M."/>
        </authorList>
    </citation>
    <scope>NUCLEOTIDE SEQUENCE [LARGE SCALE GENOMIC DNA]</scope>
    <source>
        <strain evidence="8 9">DSM 16980</strain>
    </source>
</reference>
<dbReference type="Proteomes" id="UP001239167">
    <property type="component" value="Unassembled WGS sequence"/>
</dbReference>
<dbReference type="PANTHER" id="PTHR43413:SF1">
    <property type="entry name" value="SIROHEME DECARBOXYLASE NIRL SUBUNIT"/>
    <property type="match status" value="1"/>
</dbReference>
<evidence type="ECO:0000259" key="7">
    <source>
        <dbReference type="Pfam" id="PF22451"/>
    </source>
</evidence>
<sequence>MMDALDKKIIRAVQSDFPLVAKPYEALAMRVGISEDELLSRLRQYKHNGQIRKMGAVLGHYTAGFSANVLCAWVVPLEHMDEIAKSMSANTAVSHCYDRTTTEEWPYNVYTMIHAKTREECDAVVDELAEKNKLTDKVMLYSVKEWKKTSMRYFEEELVCQTVNV</sequence>
<evidence type="ECO:0000256" key="5">
    <source>
        <dbReference type="ARBA" id="ARBA00048470"/>
    </source>
</evidence>
<feature type="domain" description="Siroheme decarboxylase NirL-like HTH" evidence="7">
    <location>
        <begin position="6"/>
        <end position="52"/>
    </location>
</feature>
<comment type="caution">
    <text evidence="8">The sequence shown here is derived from an EMBL/GenBank/DDBJ whole genome shotgun (WGS) entry which is preliminary data.</text>
</comment>
<dbReference type="Pfam" id="PF17805">
    <property type="entry name" value="AsnC_trans_reg2"/>
    <property type="match status" value="1"/>
</dbReference>
<dbReference type="Pfam" id="PF22451">
    <property type="entry name" value="NirdL-like_HTH"/>
    <property type="match status" value="1"/>
</dbReference>
<dbReference type="InterPro" id="IPR053953">
    <property type="entry name" value="NirdL-like_HTH"/>
</dbReference>
<evidence type="ECO:0000256" key="1">
    <source>
        <dbReference type="ARBA" id="ARBA00023239"/>
    </source>
</evidence>
<dbReference type="Gene3D" id="3.30.70.3460">
    <property type="match status" value="1"/>
</dbReference>
<keyword evidence="1" id="KW-0456">Lyase</keyword>
<dbReference type="GO" id="GO:0003677">
    <property type="term" value="F:DNA binding"/>
    <property type="evidence" value="ECO:0007669"/>
    <property type="project" value="UniProtKB-KW"/>
</dbReference>
<dbReference type="RefSeq" id="WP_196605857.1">
    <property type="nucleotide sequence ID" value="NZ_CP116940.1"/>
</dbReference>
<feature type="domain" description="Siroheme decarboxylase AsnC-like ligand binding" evidence="6">
    <location>
        <begin position="63"/>
        <end position="147"/>
    </location>
</feature>
<name>A0ABT9Y3S3_9FIRM</name>
<evidence type="ECO:0000256" key="4">
    <source>
        <dbReference type="ARBA" id="ARBA00023471"/>
    </source>
</evidence>
<dbReference type="InterPro" id="IPR040523">
    <property type="entry name" value="AsnC_trans_reg2"/>
</dbReference>
<evidence type="ECO:0000256" key="2">
    <source>
        <dbReference type="ARBA" id="ARBA00023444"/>
    </source>
</evidence>
<evidence type="ECO:0000259" key="6">
    <source>
        <dbReference type="Pfam" id="PF17805"/>
    </source>
</evidence>
<comment type="pathway">
    <text evidence="2">Porphyrin-containing compound metabolism.</text>
</comment>
<protein>
    <recommendedName>
        <fullName evidence="4">siroheme decarboxylase</fullName>
        <ecNumber evidence="4">4.1.1.111</ecNumber>
    </recommendedName>
</protein>
<comment type="similarity">
    <text evidence="3">Belongs to the Ahb/Nir family.</text>
</comment>
<keyword evidence="8" id="KW-0238">DNA-binding</keyword>
<comment type="catalytic activity">
    <reaction evidence="5">
        <text>siroheme + 2 H(+) = 12,18-didecarboxysiroheme + 2 CO2</text>
        <dbReference type="Rhea" id="RHEA:19093"/>
        <dbReference type="ChEBI" id="CHEBI:15378"/>
        <dbReference type="ChEBI" id="CHEBI:16526"/>
        <dbReference type="ChEBI" id="CHEBI:60052"/>
        <dbReference type="ChEBI" id="CHEBI:140497"/>
        <dbReference type="EC" id="4.1.1.111"/>
    </reaction>
</comment>
<gene>
    <name evidence="8" type="ORF">J2S01_000089</name>
</gene>
<evidence type="ECO:0000256" key="3">
    <source>
        <dbReference type="ARBA" id="ARBA00023457"/>
    </source>
</evidence>
<accession>A0ABT9Y3S3</accession>
<dbReference type="InterPro" id="IPR050684">
    <property type="entry name" value="HTH-Siroheme_Decarb"/>
</dbReference>
<evidence type="ECO:0000313" key="8">
    <source>
        <dbReference type="EMBL" id="MDQ0202404.1"/>
    </source>
</evidence>